<evidence type="ECO:0000259" key="8">
    <source>
        <dbReference type="Pfam" id="PF18376"/>
    </source>
</evidence>
<dbReference type="Pfam" id="PF18376">
    <property type="entry name" value="MDD_C"/>
    <property type="match status" value="1"/>
</dbReference>
<dbReference type="InterPro" id="IPR036554">
    <property type="entry name" value="GHMP_kinase_C_sf"/>
</dbReference>
<dbReference type="SUPFAM" id="SSF55060">
    <property type="entry name" value="GHMP Kinase, C-terminal domain"/>
    <property type="match status" value="1"/>
</dbReference>
<dbReference type="NCBIfam" id="TIGR01240">
    <property type="entry name" value="mevDPdecarb"/>
    <property type="match status" value="1"/>
</dbReference>
<dbReference type="PIRSF" id="PIRSF015950">
    <property type="entry name" value="Mev_P_decrbx"/>
    <property type="match status" value="1"/>
</dbReference>
<proteinExistence type="inferred from homology"/>
<organism evidence="10">
    <name type="scientific">marine metagenome</name>
    <dbReference type="NCBI Taxonomy" id="408172"/>
    <lineage>
        <taxon>unclassified sequences</taxon>
        <taxon>metagenomes</taxon>
        <taxon>ecological metagenomes</taxon>
    </lineage>
</organism>
<dbReference type="PANTHER" id="PTHR10977">
    <property type="entry name" value="DIPHOSPHOMEVALONATE DECARBOXYLASE"/>
    <property type="match status" value="1"/>
</dbReference>
<dbReference type="InterPro" id="IPR020568">
    <property type="entry name" value="Ribosomal_Su5_D2-typ_SF"/>
</dbReference>
<keyword evidence="7" id="KW-0456">Lyase</keyword>
<evidence type="ECO:0000313" key="10">
    <source>
        <dbReference type="EMBL" id="SUZ83582.1"/>
    </source>
</evidence>
<dbReference type="InterPro" id="IPR053859">
    <property type="entry name" value="MVD-like_N"/>
</dbReference>
<evidence type="ECO:0000256" key="2">
    <source>
        <dbReference type="ARBA" id="ARBA00012296"/>
    </source>
</evidence>
<gene>
    <name evidence="10" type="ORF">METZ01_LOCUS36436</name>
</gene>
<sequence>MSEVTAIAHPNFALIKYWGKTDFVNNIPAMSSISLTIDTLTSTTKISQQPEMQENIWELNGERQPDLGQLLPTLDYLSKVGKVNEPCLIQSDNNFPTAAGLASSASGVASIVVAYNSLFDLGLTNQQMAKAAMLGSGSAPRSLFPGLVLLDIENQCDCHTLAEPNQWPLSVIVCITDDQRKTISSREGMEISRKTSPLYKAWLKVNASHIKQAKNAINERNLRALGLVAEENCKQMHEVMRTSNPSINYMTNKTINCINAIESIRSSGVDLFHTVDAGPQVKIICKTEDSGLIQKRISSLPSVRQTLVANIGYGARVVNEG</sequence>
<dbReference type="Pfam" id="PF22700">
    <property type="entry name" value="MVD-like_N"/>
    <property type="match status" value="1"/>
</dbReference>
<keyword evidence="4" id="KW-0547">Nucleotide-binding</keyword>
<dbReference type="AlphaFoldDB" id="A0A381QVX3"/>
<evidence type="ECO:0000256" key="6">
    <source>
        <dbReference type="ARBA" id="ARBA00023098"/>
    </source>
</evidence>
<evidence type="ECO:0000256" key="3">
    <source>
        <dbReference type="ARBA" id="ARBA00022516"/>
    </source>
</evidence>
<dbReference type="EC" id="4.1.1.33" evidence="2"/>
<evidence type="ECO:0000256" key="4">
    <source>
        <dbReference type="ARBA" id="ARBA00022741"/>
    </source>
</evidence>
<keyword evidence="5" id="KW-0067">ATP-binding</keyword>
<reference evidence="10" key="1">
    <citation type="submission" date="2018-05" db="EMBL/GenBank/DDBJ databases">
        <authorList>
            <person name="Lanie J.A."/>
            <person name="Ng W.-L."/>
            <person name="Kazmierczak K.M."/>
            <person name="Andrzejewski T.M."/>
            <person name="Davidsen T.M."/>
            <person name="Wayne K.J."/>
            <person name="Tettelin H."/>
            <person name="Glass J.I."/>
            <person name="Rusch D."/>
            <person name="Podicherti R."/>
            <person name="Tsui H.-C.T."/>
            <person name="Winkler M.E."/>
        </authorList>
    </citation>
    <scope>NUCLEOTIDE SEQUENCE</scope>
</reference>
<comment type="similarity">
    <text evidence="1">Belongs to the diphosphomevalonate decarboxylase family.</text>
</comment>
<name>A0A381QVX3_9ZZZZ</name>
<dbReference type="GO" id="GO:0005524">
    <property type="term" value="F:ATP binding"/>
    <property type="evidence" value="ECO:0007669"/>
    <property type="project" value="UniProtKB-KW"/>
</dbReference>
<evidence type="ECO:0000256" key="7">
    <source>
        <dbReference type="ARBA" id="ARBA00023239"/>
    </source>
</evidence>
<dbReference type="EMBL" id="UINC01001558">
    <property type="protein sequence ID" value="SUZ83582.1"/>
    <property type="molecule type" value="Genomic_DNA"/>
</dbReference>
<dbReference type="SUPFAM" id="SSF54211">
    <property type="entry name" value="Ribosomal protein S5 domain 2-like"/>
    <property type="match status" value="1"/>
</dbReference>
<dbReference type="Gene3D" id="3.30.230.10">
    <property type="match status" value="1"/>
</dbReference>
<evidence type="ECO:0000256" key="1">
    <source>
        <dbReference type="ARBA" id="ARBA00008831"/>
    </source>
</evidence>
<evidence type="ECO:0000256" key="5">
    <source>
        <dbReference type="ARBA" id="ARBA00022840"/>
    </source>
</evidence>
<dbReference type="Gene3D" id="3.30.70.890">
    <property type="entry name" value="GHMP kinase, C-terminal domain"/>
    <property type="match status" value="1"/>
</dbReference>
<dbReference type="InterPro" id="IPR005935">
    <property type="entry name" value="Mev_decarb"/>
</dbReference>
<dbReference type="GO" id="GO:0004163">
    <property type="term" value="F:diphosphomevalonate decarboxylase activity"/>
    <property type="evidence" value="ECO:0007669"/>
    <property type="project" value="UniProtKB-EC"/>
</dbReference>
<feature type="domain" description="Diphosphomevalonate decarboxylase-like N-terminal" evidence="9">
    <location>
        <begin position="8"/>
        <end position="154"/>
    </location>
</feature>
<evidence type="ECO:0000259" key="9">
    <source>
        <dbReference type="Pfam" id="PF22700"/>
    </source>
</evidence>
<dbReference type="InterPro" id="IPR014721">
    <property type="entry name" value="Ribsml_uS5_D2-typ_fold_subgr"/>
</dbReference>
<dbReference type="PANTHER" id="PTHR10977:SF3">
    <property type="entry name" value="DIPHOSPHOMEVALONATE DECARBOXYLASE"/>
    <property type="match status" value="1"/>
</dbReference>
<dbReference type="GO" id="GO:0005829">
    <property type="term" value="C:cytosol"/>
    <property type="evidence" value="ECO:0007669"/>
    <property type="project" value="InterPro"/>
</dbReference>
<accession>A0A381QVX3</accession>
<keyword evidence="6" id="KW-0443">Lipid metabolism</keyword>
<dbReference type="InterPro" id="IPR041431">
    <property type="entry name" value="Mvd1_C"/>
</dbReference>
<keyword evidence="3" id="KW-0444">Lipid biosynthesis</keyword>
<feature type="domain" description="Mvd1 C-terminal" evidence="8">
    <location>
        <begin position="171"/>
        <end position="298"/>
    </location>
</feature>
<dbReference type="InterPro" id="IPR029765">
    <property type="entry name" value="Mev_diP_decarb"/>
</dbReference>
<dbReference type="GO" id="GO:0019287">
    <property type="term" value="P:isopentenyl diphosphate biosynthetic process, mevalonate pathway"/>
    <property type="evidence" value="ECO:0007669"/>
    <property type="project" value="InterPro"/>
</dbReference>
<protein>
    <recommendedName>
        <fullName evidence="2">diphosphomevalonate decarboxylase</fullName>
        <ecNumber evidence="2">4.1.1.33</ecNumber>
    </recommendedName>
</protein>